<comment type="caution">
    <text evidence="1">The sequence shown here is derived from an EMBL/GenBank/DDBJ whole genome shotgun (WGS) entry which is preliminary data.</text>
</comment>
<name>A0AAW9JZ87_CARML</name>
<reference evidence="1" key="1">
    <citation type="submission" date="2023-08" db="EMBL/GenBank/DDBJ databases">
        <title>Genomic characterization of piscicolin 126 produced by Carnobacterium maltaromaticum CM22 strain isolated from salmon (Salmo salar).</title>
        <authorList>
            <person name="Gonzalez-Gragera E."/>
            <person name="Garcia-Lopez J.D."/>
            <person name="Teso-Perez C."/>
            <person name="Gimenez-Hernandez I."/>
            <person name="Peralta-Sanchez J.M."/>
            <person name="Valdivia E."/>
            <person name="Montalban-Lopez M."/>
            <person name="Martin-Platero A.M."/>
            <person name="Banos A."/>
            <person name="Martinez-Bueno M."/>
        </authorList>
    </citation>
    <scope>NUCLEOTIDE SEQUENCE</scope>
    <source>
        <strain evidence="1">CM22</strain>
    </source>
</reference>
<evidence type="ECO:0000313" key="2">
    <source>
        <dbReference type="Proteomes" id="UP001290462"/>
    </source>
</evidence>
<dbReference type="AlphaFoldDB" id="A0AAW9JZ87"/>
<dbReference type="EMBL" id="JAVBVO010000024">
    <property type="protein sequence ID" value="MDZ5760629.1"/>
    <property type="molecule type" value="Genomic_DNA"/>
</dbReference>
<protein>
    <submittedName>
        <fullName evidence="1">Uncharacterized protein</fullName>
    </submittedName>
</protein>
<dbReference type="Proteomes" id="UP001290462">
    <property type="component" value="Unassembled WGS sequence"/>
</dbReference>
<dbReference type="RefSeq" id="WP_322809798.1">
    <property type="nucleotide sequence ID" value="NZ_JAVBVO010000024.1"/>
</dbReference>
<proteinExistence type="predicted"/>
<gene>
    <name evidence="1" type="ORF">RAK27_18470</name>
</gene>
<accession>A0AAW9JZ87</accession>
<organism evidence="1 2">
    <name type="scientific">Carnobacterium maltaromaticum</name>
    <name type="common">Carnobacterium piscicola</name>
    <dbReference type="NCBI Taxonomy" id="2751"/>
    <lineage>
        <taxon>Bacteria</taxon>
        <taxon>Bacillati</taxon>
        <taxon>Bacillota</taxon>
        <taxon>Bacilli</taxon>
        <taxon>Lactobacillales</taxon>
        <taxon>Carnobacteriaceae</taxon>
        <taxon>Carnobacterium</taxon>
    </lineage>
</organism>
<sequence>MTKRFDERGYEITTMEGFTGYIAPEIVEYFTEQYNGQDVRVVHGHWPSMVTKNDVDEWTESLAELNRMIMRDREESK</sequence>
<evidence type="ECO:0000313" key="1">
    <source>
        <dbReference type="EMBL" id="MDZ5760629.1"/>
    </source>
</evidence>